<accession>A0A916U1R8</accession>
<dbReference type="Proteomes" id="UP000651668">
    <property type="component" value="Unassembled WGS sequence"/>
</dbReference>
<dbReference type="GO" id="GO:0016301">
    <property type="term" value="F:kinase activity"/>
    <property type="evidence" value="ECO:0007669"/>
    <property type="project" value="UniProtKB-KW"/>
</dbReference>
<dbReference type="PANTHER" id="PTHR43320:SF2">
    <property type="entry name" value="2-DEHYDRO-3-DEOXYGLUCONOKINASE_2-DEHYDRO-3-DEOXYGALACTONOKINASE"/>
    <property type="match status" value="1"/>
</dbReference>
<dbReference type="RefSeq" id="WP_188625471.1">
    <property type="nucleotide sequence ID" value="NZ_BMIL01000002.1"/>
</dbReference>
<sequence length="348" mass="38287">MSTTDNNQFQPQGKGVLTFGELLLRLCPDVNGDWLNSNQMPVFVGGAELNVATALALWGIPTSYMTVIPDNMLSRQLMGYIEARGINTSTIKLQGKRMGIYYLNSGEDVKHAGVIYDRANSAFAELQPAEIDWAAVFEGISWFHFTAICPALSENVVAVCEAALKYAAAKGIFISLDLNYRAKLWQYGKQPLEVMPALAQYCDLIMGNVWAAELMLGTTLAANLKDLDTEQAYLKQAEDTSKEILSRFPKCKSVANTYRFDFQETGIKYYSTLYTASTFHHSAVYTTANYVDKVGSGDCFMAGLIYGHFQGHEPQETLDFATAAAFNKLFIASDATSSTAAEIYGAIK</sequence>
<reference evidence="5" key="2">
    <citation type="submission" date="2020-09" db="EMBL/GenBank/DDBJ databases">
        <authorList>
            <person name="Sun Q."/>
            <person name="Zhou Y."/>
        </authorList>
    </citation>
    <scope>NUCLEOTIDE SEQUENCE</scope>
    <source>
        <strain evidence="5">CGMCC 1.15343</strain>
    </source>
</reference>
<gene>
    <name evidence="5" type="ORF">GCM10011387_07190</name>
</gene>
<dbReference type="EMBL" id="BMIL01000002">
    <property type="protein sequence ID" value="GGC56213.1"/>
    <property type="molecule type" value="Genomic_DNA"/>
</dbReference>
<dbReference type="InterPro" id="IPR052700">
    <property type="entry name" value="Carb_kinase_PfkB-like"/>
</dbReference>
<proteinExistence type="inferred from homology"/>
<dbReference type="PANTHER" id="PTHR43320">
    <property type="entry name" value="SUGAR KINASE"/>
    <property type="match status" value="1"/>
</dbReference>
<evidence type="ECO:0000256" key="3">
    <source>
        <dbReference type="ARBA" id="ARBA00022777"/>
    </source>
</evidence>
<evidence type="ECO:0000313" key="6">
    <source>
        <dbReference type="Proteomes" id="UP000651668"/>
    </source>
</evidence>
<evidence type="ECO:0000256" key="2">
    <source>
        <dbReference type="ARBA" id="ARBA00022679"/>
    </source>
</evidence>
<feature type="domain" description="Carbohydrate kinase PfkB" evidence="4">
    <location>
        <begin position="17"/>
        <end position="325"/>
    </location>
</feature>
<dbReference type="Gene3D" id="3.40.1190.20">
    <property type="match status" value="1"/>
</dbReference>
<comment type="caution">
    <text evidence="5">The sequence shown here is derived from an EMBL/GenBank/DDBJ whole genome shotgun (WGS) entry which is preliminary data.</text>
</comment>
<evidence type="ECO:0000256" key="1">
    <source>
        <dbReference type="ARBA" id="ARBA00010688"/>
    </source>
</evidence>
<dbReference type="SUPFAM" id="SSF53613">
    <property type="entry name" value="Ribokinase-like"/>
    <property type="match status" value="1"/>
</dbReference>
<keyword evidence="3" id="KW-0418">Kinase</keyword>
<keyword evidence="6" id="KW-1185">Reference proteome</keyword>
<name>A0A916U1R8_9SPHI</name>
<comment type="similarity">
    <text evidence="1">Belongs to the carbohydrate kinase PfkB family.</text>
</comment>
<dbReference type="InterPro" id="IPR011611">
    <property type="entry name" value="PfkB_dom"/>
</dbReference>
<keyword evidence="2" id="KW-0808">Transferase</keyword>
<organism evidence="5 6">
    <name type="scientific">Pedobacter quisquiliarum</name>
    <dbReference type="NCBI Taxonomy" id="1834438"/>
    <lineage>
        <taxon>Bacteria</taxon>
        <taxon>Pseudomonadati</taxon>
        <taxon>Bacteroidota</taxon>
        <taxon>Sphingobacteriia</taxon>
        <taxon>Sphingobacteriales</taxon>
        <taxon>Sphingobacteriaceae</taxon>
        <taxon>Pedobacter</taxon>
    </lineage>
</organism>
<protein>
    <submittedName>
        <fullName evidence="5">2-dehydro-3-deoxygluconokinase</fullName>
    </submittedName>
</protein>
<dbReference type="InterPro" id="IPR029056">
    <property type="entry name" value="Ribokinase-like"/>
</dbReference>
<dbReference type="CDD" id="cd01166">
    <property type="entry name" value="KdgK"/>
    <property type="match status" value="1"/>
</dbReference>
<evidence type="ECO:0000259" key="4">
    <source>
        <dbReference type="Pfam" id="PF00294"/>
    </source>
</evidence>
<reference evidence="5" key="1">
    <citation type="journal article" date="2014" name="Int. J. Syst. Evol. Microbiol.">
        <title>Complete genome sequence of Corynebacterium casei LMG S-19264T (=DSM 44701T), isolated from a smear-ripened cheese.</title>
        <authorList>
            <consortium name="US DOE Joint Genome Institute (JGI-PGF)"/>
            <person name="Walter F."/>
            <person name="Albersmeier A."/>
            <person name="Kalinowski J."/>
            <person name="Ruckert C."/>
        </authorList>
    </citation>
    <scope>NUCLEOTIDE SEQUENCE</scope>
    <source>
        <strain evidence="5">CGMCC 1.15343</strain>
    </source>
</reference>
<evidence type="ECO:0000313" key="5">
    <source>
        <dbReference type="EMBL" id="GGC56213.1"/>
    </source>
</evidence>
<dbReference type="Pfam" id="PF00294">
    <property type="entry name" value="PfkB"/>
    <property type="match status" value="1"/>
</dbReference>
<dbReference type="AlphaFoldDB" id="A0A916U1R8"/>